<protein>
    <submittedName>
        <fullName evidence="1">Uncharacterized protein</fullName>
    </submittedName>
</protein>
<name>A0ACC0NAT5_RHOML</name>
<comment type="caution">
    <text evidence="1">The sequence shown here is derived from an EMBL/GenBank/DDBJ whole genome shotgun (WGS) entry which is preliminary data.</text>
</comment>
<proteinExistence type="predicted"/>
<evidence type="ECO:0000313" key="1">
    <source>
        <dbReference type="EMBL" id="KAI8550111.1"/>
    </source>
</evidence>
<organism evidence="1 2">
    <name type="scientific">Rhododendron molle</name>
    <name type="common">Chinese azalea</name>
    <name type="synonym">Azalea mollis</name>
    <dbReference type="NCBI Taxonomy" id="49168"/>
    <lineage>
        <taxon>Eukaryota</taxon>
        <taxon>Viridiplantae</taxon>
        <taxon>Streptophyta</taxon>
        <taxon>Embryophyta</taxon>
        <taxon>Tracheophyta</taxon>
        <taxon>Spermatophyta</taxon>
        <taxon>Magnoliopsida</taxon>
        <taxon>eudicotyledons</taxon>
        <taxon>Gunneridae</taxon>
        <taxon>Pentapetalae</taxon>
        <taxon>asterids</taxon>
        <taxon>Ericales</taxon>
        <taxon>Ericaceae</taxon>
        <taxon>Ericoideae</taxon>
        <taxon>Rhodoreae</taxon>
        <taxon>Rhododendron</taxon>
    </lineage>
</organism>
<dbReference type="Proteomes" id="UP001062846">
    <property type="component" value="Chromosome 6"/>
</dbReference>
<sequence>MFLFDEPVQFQLPVFDANFTPDEIQELLSFVDSESPISSTSGSETGRTVYSVNERKRRRMVSNRESAQRSRWRKKKHLEDVTNEVDRLKSENRELKNRLCLVSHQCQIVKRETNRLQTESFLLRQKLSGPDAGAGYVKKSSGRRSTLSTMKMQRGGALLFELRAKPASDRDVKGPGAGAGDIEKSSGRRSTLSTMKM</sequence>
<dbReference type="EMBL" id="CM046393">
    <property type="protein sequence ID" value="KAI8550111.1"/>
    <property type="molecule type" value="Genomic_DNA"/>
</dbReference>
<keyword evidence="2" id="KW-1185">Reference proteome</keyword>
<evidence type="ECO:0000313" key="2">
    <source>
        <dbReference type="Proteomes" id="UP001062846"/>
    </source>
</evidence>
<reference evidence="1" key="1">
    <citation type="submission" date="2022-02" db="EMBL/GenBank/DDBJ databases">
        <title>Plant Genome Project.</title>
        <authorList>
            <person name="Zhang R.-G."/>
        </authorList>
    </citation>
    <scope>NUCLEOTIDE SEQUENCE</scope>
    <source>
        <strain evidence="1">AT1</strain>
    </source>
</reference>
<gene>
    <name evidence="1" type="ORF">RHMOL_Rhmol06G0079000</name>
</gene>
<accession>A0ACC0NAT5</accession>